<evidence type="ECO:0000313" key="2">
    <source>
        <dbReference type="EMBL" id="PWJ42775.1"/>
    </source>
</evidence>
<comment type="caution">
    <text evidence="2">The sequence shown here is derived from an EMBL/GenBank/DDBJ whole genome shotgun (WGS) entry which is preliminary data.</text>
</comment>
<feature type="chain" id="PRO_5016419134" description="Lipoprotein" evidence="1">
    <location>
        <begin position="20"/>
        <end position="241"/>
    </location>
</feature>
<keyword evidence="1" id="KW-0732">Signal</keyword>
<proteinExistence type="predicted"/>
<gene>
    <name evidence="2" type="ORF">BC781_102321</name>
</gene>
<evidence type="ECO:0008006" key="4">
    <source>
        <dbReference type="Google" id="ProtNLM"/>
    </source>
</evidence>
<evidence type="ECO:0000256" key="1">
    <source>
        <dbReference type="SAM" id="SignalP"/>
    </source>
</evidence>
<evidence type="ECO:0000313" key="3">
    <source>
        <dbReference type="Proteomes" id="UP000245535"/>
    </source>
</evidence>
<organism evidence="2 3">
    <name type="scientific">Sediminitomix flava</name>
    <dbReference type="NCBI Taxonomy" id="379075"/>
    <lineage>
        <taxon>Bacteria</taxon>
        <taxon>Pseudomonadati</taxon>
        <taxon>Bacteroidota</taxon>
        <taxon>Cytophagia</taxon>
        <taxon>Cytophagales</taxon>
        <taxon>Flammeovirgaceae</taxon>
        <taxon>Sediminitomix</taxon>
    </lineage>
</organism>
<sequence>MQKTWLLPFALLFIFTSCLEDLSSTLPDKIGTVEANLSDPAWQTGVVGVSDEEMQDLGIYIAQNRMLQSSNIAGKVHMGTLFNFDSIPDSEDLERKPYLFVARKISTLDDGTALNPNAEYKASIRGEFCHGYIGETPLYGQVYFKWDALTIEPETTTDSEGVHKFKDLEIDSKNFSNLPVNTNFKENYNLSWSWVEGTYTFNKFITDEEGNAWVIIGIQLLESNEYYHLFEKIYIDVYKNE</sequence>
<dbReference type="PROSITE" id="PS51257">
    <property type="entry name" value="PROKAR_LIPOPROTEIN"/>
    <property type="match status" value="1"/>
</dbReference>
<dbReference type="Proteomes" id="UP000245535">
    <property type="component" value="Unassembled WGS sequence"/>
</dbReference>
<feature type="signal peptide" evidence="1">
    <location>
        <begin position="1"/>
        <end position="19"/>
    </location>
</feature>
<keyword evidence="3" id="KW-1185">Reference proteome</keyword>
<accession>A0A315ZB22</accession>
<name>A0A315ZB22_SEDFL</name>
<reference evidence="2 3" key="1">
    <citation type="submission" date="2018-03" db="EMBL/GenBank/DDBJ databases">
        <title>Genomic Encyclopedia of Archaeal and Bacterial Type Strains, Phase II (KMG-II): from individual species to whole genera.</title>
        <authorList>
            <person name="Goeker M."/>
        </authorList>
    </citation>
    <scope>NUCLEOTIDE SEQUENCE [LARGE SCALE GENOMIC DNA]</scope>
    <source>
        <strain evidence="2 3">DSM 28229</strain>
    </source>
</reference>
<dbReference type="EMBL" id="QGDO01000002">
    <property type="protein sequence ID" value="PWJ42775.1"/>
    <property type="molecule type" value="Genomic_DNA"/>
</dbReference>
<dbReference type="AlphaFoldDB" id="A0A315ZB22"/>
<protein>
    <recommendedName>
        <fullName evidence="4">Lipoprotein</fullName>
    </recommendedName>
</protein>
<dbReference type="RefSeq" id="WP_109616899.1">
    <property type="nucleotide sequence ID" value="NZ_QGDO01000002.1"/>
</dbReference>